<organism evidence="10 11">
    <name type="scientific">Acidilutibacter cellobiosedens</name>
    <dbReference type="NCBI Taxonomy" id="2507161"/>
    <lineage>
        <taxon>Bacteria</taxon>
        <taxon>Bacillati</taxon>
        <taxon>Bacillota</taxon>
        <taxon>Tissierellia</taxon>
        <taxon>Tissierellales</taxon>
        <taxon>Acidilutibacteraceae</taxon>
        <taxon>Acidilutibacter</taxon>
    </lineage>
</organism>
<feature type="transmembrane region" description="Helical" evidence="7">
    <location>
        <begin position="788"/>
        <end position="810"/>
    </location>
</feature>
<feature type="transmembrane region" description="Helical" evidence="7">
    <location>
        <begin position="36"/>
        <end position="55"/>
    </location>
</feature>
<dbReference type="Proteomes" id="UP000287969">
    <property type="component" value="Chromosome"/>
</dbReference>
<evidence type="ECO:0000256" key="2">
    <source>
        <dbReference type="ARBA" id="ARBA00022475"/>
    </source>
</evidence>
<evidence type="ECO:0000256" key="6">
    <source>
        <dbReference type="ARBA" id="ARBA00038076"/>
    </source>
</evidence>
<sequence length="865" mass="97935">MFICYNGHGYRKELVSMKSYLKIAPSYIKKYRSRSVAILLSMILSASLIIGVGTLSKSAREENINQTRKELGDLHAAYKDINKNQLDIIRKNKAVEKIGLSSYYGGSDPNFKLAMNLEKVDQNYISMYDPKIIKGRFPSKVGEIALEEWVMKNLQMKPTVGQKFSIKLCEKKELETYTVVGILKDIPSNKSMGAAEGYLALDKESLNEVNAYVKFDEKSNILKNIDRLSGELSIPKNKIGKNSMLIELIGKGEYIDYDVIKLALILALVGGIVIYSIFNISILQRISDYGIIKALGGTSRQIFNLVLFELFLLSLISIPIGTAGGLLTARLLSSVSGGLFTEGQVHIKHIIISKSSIFLFIAVIFAVILIISFKIFYTIKKISSIEAIRKNIDKEEIKNKNIFHDKVLIEQFGISKVVLLKNIFRNKKGFYTTVICMSLGSIIFIVSNFQNVLYKKQDEIFLRNSGMNCDFKITLNFPHYLSEGISDEQLKEIKKLKGVKEGKSVQVLYSRMAIDKDQIGIPEYFKRRNESGYIKTVLKGLLTKNKEGRYTLKQTVFGYDDSSLKDLKDYLAEGEIDVDRMKKGDTALILIPKPGIEMGMESMKGMKTLNIKVGDKVKIRFRKDGEISEEFFKMEDKGEYVEKEFTVGGIIEDNTQHMDVYADECGSLILSQDKFKEMTGFKNYQIVDVNKVKNEDENKLYDDIVKISSRTPGTVVRSFYKEIKEEQVSTDREFAFRYAIVAILFLISVINILNTISYNLTSRSKEFGMMRAIGMTDREFKNMIGFEGILYGIISGITSFVGGLIGQVTLFEHLKPVLTNPQFTIQWGNYILSVCMNIFIGYIVTYIPSRKIKKLSIVESISAVE</sequence>
<accession>A0A410Q8Y9</accession>
<dbReference type="GO" id="GO:0022857">
    <property type="term" value="F:transmembrane transporter activity"/>
    <property type="evidence" value="ECO:0007669"/>
    <property type="project" value="TreeGrafter"/>
</dbReference>
<evidence type="ECO:0000256" key="5">
    <source>
        <dbReference type="ARBA" id="ARBA00023136"/>
    </source>
</evidence>
<dbReference type="Pfam" id="PF12704">
    <property type="entry name" value="MacB_PCD"/>
    <property type="match status" value="1"/>
</dbReference>
<feature type="transmembrane region" description="Helical" evidence="7">
    <location>
        <begin position="738"/>
        <end position="761"/>
    </location>
</feature>
<keyword evidence="11" id="KW-1185">Reference proteome</keyword>
<dbReference type="KEGG" id="spoa:EQM13_01990"/>
<evidence type="ECO:0000259" key="9">
    <source>
        <dbReference type="Pfam" id="PF12704"/>
    </source>
</evidence>
<comment type="similarity">
    <text evidence="6">Belongs to the ABC-4 integral membrane protein family.</text>
</comment>
<reference evidence="11" key="1">
    <citation type="submission" date="2019-01" db="EMBL/GenBank/DDBJ databases">
        <title>Draft genomes of a novel of Sporanaerobacter strains.</title>
        <authorList>
            <person name="Ma S."/>
        </authorList>
    </citation>
    <scope>NUCLEOTIDE SEQUENCE [LARGE SCALE GENOMIC DNA]</scope>
    <source>
        <strain evidence="11">NJN-17</strain>
    </source>
</reference>
<dbReference type="AlphaFoldDB" id="A0A410Q8Y9"/>
<evidence type="ECO:0000256" key="4">
    <source>
        <dbReference type="ARBA" id="ARBA00022989"/>
    </source>
</evidence>
<dbReference type="InterPro" id="IPR025857">
    <property type="entry name" value="MacB_PCD"/>
</dbReference>
<gene>
    <name evidence="10" type="ORF">EQM13_01990</name>
</gene>
<comment type="subcellular location">
    <subcellularLocation>
        <location evidence="1">Cell membrane</location>
        <topology evidence="1">Multi-pass membrane protein</topology>
    </subcellularLocation>
</comment>
<feature type="domain" description="MacB-like periplasmic core" evidence="9">
    <location>
        <begin position="36"/>
        <end position="202"/>
    </location>
</feature>
<dbReference type="PANTHER" id="PTHR30572:SF4">
    <property type="entry name" value="ABC TRANSPORTER PERMEASE YTRF"/>
    <property type="match status" value="1"/>
</dbReference>
<feature type="domain" description="ABC3 transporter permease C-terminal" evidence="8">
    <location>
        <begin position="262"/>
        <end position="386"/>
    </location>
</feature>
<feature type="transmembrane region" description="Helical" evidence="7">
    <location>
        <begin position="262"/>
        <end position="282"/>
    </location>
</feature>
<dbReference type="EMBL" id="CP035282">
    <property type="protein sequence ID" value="QAT60429.1"/>
    <property type="molecule type" value="Genomic_DNA"/>
</dbReference>
<feature type="domain" description="ABC3 transporter permease C-terminal" evidence="8">
    <location>
        <begin position="739"/>
        <end position="856"/>
    </location>
</feature>
<dbReference type="InterPro" id="IPR050250">
    <property type="entry name" value="Macrolide_Exporter_MacB"/>
</dbReference>
<dbReference type="OrthoDB" id="1694171at2"/>
<keyword evidence="5 7" id="KW-0472">Membrane</keyword>
<keyword evidence="2" id="KW-1003">Cell membrane</keyword>
<dbReference type="Pfam" id="PF02687">
    <property type="entry name" value="FtsX"/>
    <property type="match status" value="2"/>
</dbReference>
<dbReference type="InterPro" id="IPR003838">
    <property type="entry name" value="ABC3_permease_C"/>
</dbReference>
<feature type="transmembrane region" description="Helical" evidence="7">
    <location>
        <begin position="357"/>
        <end position="379"/>
    </location>
</feature>
<proteinExistence type="inferred from homology"/>
<evidence type="ECO:0000259" key="8">
    <source>
        <dbReference type="Pfam" id="PF02687"/>
    </source>
</evidence>
<feature type="transmembrane region" description="Helical" evidence="7">
    <location>
        <begin position="302"/>
        <end position="327"/>
    </location>
</feature>
<name>A0A410Q8Y9_9FIRM</name>
<evidence type="ECO:0000256" key="1">
    <source>
        <dbReference type="ARBA" id="ARBA00004651"/>
    </source>
</evidence>
<keyword evidence="3 7" id="KW-0812">Transmembrane</keyword>
<evidence type="ECO:0000313" key="10">
    <source>
        <dbReference type="EMBL" id="QAT60429.1"/>
    </source>
</evidence>
<evidence type="ECO:0000313" key="11">
    <source>
        <dbReference type="Proteomes" id="UP000287969"/>
    </source>
</evidence>
<dbReference type="GO" id="GO:0005886">
    <property type="term" value="C:plasma membrane"/>
    <property type="evidence" value="ECO:0007669"/>
    <property type="project" value="UniProtKB-SubCell"/>
</dbReference>
<evidence type="ECO:0000256" key="7">
    <source>
        <dbReference type="SAM" id="Phobius"/>
    </source>
</evidence>
<keyword evidence="4 7" id="KW-1133">Transmembrane helix</keyword>
<evidence type="ECO:0000256" key="3">
    <source>
        <dbReference type="ARBA" id="ARBA00022692"/>
    </source>
</evidence>
<dbReference type="PANTHER" id="PTHR30572">
    <property type="entry name" value="MEMBRANE COMPONENT OF TRANSPORTER-RELATED"/>
    <property type="match status" value="1"/>
</dbReference>
<protein>
    <submittedName>
        <fullName evidence="10">FtsX-like permease family protein</fullName>
    </submittedName>
</protein>
<feature type="transmembrane region" description="Helical" evidence="7">
    <location>
        <begin position="429"/>
        <end position="449"/>
    </location>
</feature>
<feature type="transmembrane region" description="Helical" evidence="7">
    <location>
        <begin position="830"/>
        <end position="847"/>
    </location>
</feature>